<dbReference type="Gene3D" id="3.40.50.300">
    <property type="entry name" value="P-loop containing nucleotide triphosphate hydrolases"/>
    <property type="match status" value="1"/>
</dbReference>
<dbReference type="InterPro" id="IPR003439">
    <property type="entry name" value="ABC_transporter-like_ATP-bd"/>
</dbReference>
<evidence type="ECO:0000259" key="3">
    <source>
        <dbReference type="Pfam" id="PF00005"/>
    </source>
</evidence>
<sequence>MVSASPAGLSTKVGDGGGNLSSGQRQLVCLARAALANCSVLVLDEATANVDTETDKHIQATIRNKFAHASVLTIAHRLNTVMDYDRIIVMDKGRVVESGHPYVLLTQTNVQTNIDVPPAEAQEQPNHTEKISGDELISDYLSDQDEGESTLISSWNEILQFSERSQIENKTDEMALEAEPLLKADNTKAPVSQRIRMESNRSQGSELEGGIFKMLVEQTGRETSALLLKLAEESYVKMMERKKRGMNLQKTD</sequence>
<protein>
    <recommendedName>
        <fullName evidence="3">ABC transporter domain-containing protein</fullName>
    </recommendedName>
</protein>
<evidence type="ECO:0000313" key="5">
    <source>
        <dbReference type="Proteomes" id="UP001314205"/>
    </source>
</evidence>
<dbReference type="Proteomes" id="UP001314205">
    <property type="component" value="Unassembled WGS sequence"/>
</dbReference>
<evidence type="ECO:0000256" key="1">
    <source>
        <dbReference type="ARBA" id="ARBA00022741"/>
    </source>
</evidence>
<dbReference type="Pfam" id="PF00005">
    <property type="entry name" value="ABC_tran"/>
    <property type="match status" value="1"/>
</dbReference>
<dbReference type="GO" id="GO:0016887">
    <property type="term" value="F:ATP hydrolysis activity"/>
    <property type="evidence" value="ECO:0007669"/>
    <property type="project" value="InterPro"/>
</dbReference>
<comment type="caution">
    <text evidence="4">The sequence shown here is derived from an EMBL/GenBank/DDBJ whole genome shotgun (WGS) entry which is preliminary data.</text>
</comment>
<evidence type="ECO:0000313" key="4">
    <source>
        <dbReference type="EMBL" id="CAK1592896.1"/>
    </source>
</evidence>
<gene>
    <name evidence="4" type="ORF">PARMNEM_LOCUS12766</name>
</gene>
<dbReference type="SUPFAM" id="SSF52540">
    <property type="entry name" value="P-loop containing nucleoside triphosphate hydrolases"/>
    <property type="match status" value="1"/>
</dbReference>
<dbReference type="GO" id="GO:0016020">
    <property type="term" value="C:membrane"/>
    <property type="evidence" value="ECO:0007669"/>
    <property type="project" value="TreeGrafter"/>
</dbReference>
<feature type="domain" description="ABC transporter" evidence="3">
    <location>
        <begin position="10"/>
        <end position="48"/>
    </location>
</feature>
<dbReference type="GO" id="GO:0042626">
    <property type="term" value="F:ATPase-coupled transmembrane transporter activity"/>
    <property type="evidence" value="ECO:0007669"/>
    <property type="project" value="TreeGrafter"/>
</dbReference>
<proteinExistence type="predicted"/>
<name>A0AAV1LCX5_9NEOP</name>
<dbReference type="PANTHER" id="PTHR24223">
    <property type="entry name" value="ATP-BINDING CASSETTE SUB-FAMILY C"/>
    <property type="match status" value="1"/>
</dbReference>
<dbReference type="EMBL" id="CAVLGL010000088">
    <property type="protein sequence ID" value="CAK1592896.1"/>
    <property type="molecule type" value="Genomic_DNA"/>
</dbReference>
<dbReference type="AlphaFoldDB" id="A0AAV1LCX5"/>
<evidence type="ECO:0000256" key="2">
    <source>
        <dbReference type="ARBA" id="ARBA00022840"/>
    </source>
</evidence>
<keyword evidence="2" id="KW-0067">ATP-binding</keyword>
<keyword evidence="1" id="KW-0547">Nucleotide-binding</keyword>
<reference evidence="4 5" key="1">
    <citation type="submission" date="2023-11" db="EMBL/GenBank/DDBJ databases">
        <authorList>
            <person name="Hedman E."/>
            <person name="Englund M."/>
            <person name="Stromberg M."/>
            <person name="Nyberg Akerstrom W."/>
            <person name="Nylinder S."/>
            <person name="Jareborg N."/>
            <person name="Kallberg Y."/>
            <person name="Kronander E."/>
        </authorList>
    </citation>
    <scope>NUCLEOTIDE SEQUENCE [LARGE SCALE GENOMIC DNA]</scope>
</reference>
<dbReference type="GO" id="GO:0005524">
    <property type="term" value="F:ATP binding"/>
    <property type="evidence" value="ECO:0007669"/>
    <property type="project" value="UniProtKB-KW"/>
</dbReference>
<organism evidence="4 5">
    <name type="scientific">Parnassius mnemosyne</name>
    <name type="common">clouded apollo</name>
    <dbReference type="NCBI Taxonomy" id="213953"/>
    <lineage>
        <taxon>Eukaryota</taxon>
        <taxon>Metazoa</taxon>
        <taxon>Ecdysozoa</taxon>
        <taxon>Arthropoda</taxon>
        <taxon>Hexapoda</taxon>
        <taxon>Insecta</taxon>
        <taxon>Pterygota</taxon>
        <taxon>Neoptera</taxon>
        <taxon>Endopterygota</taxon>
        <taxon>Lepidoptera</taxon>
        <taxon>Glossata</taxon>
        <taxon>Ditrysia</taxon>
        <taxon>Papilionoidea</taxon>
        <taxon>Papilionidae</taxon>
        <taxon>Parnassiinae</taxon>
        <taxon>Parnassini</taxon>
        <taxon>Parnassius</taxon>
        <taxon>Driopa</taxon>
    </lineage>
</organism>
<dbReference type="InterPro" id="IPR050173">
    <property type="entry name" value="ABC_transporter_C-like"/>
</dbReference>
<keyword evidence="5" id="KW-1185">Reference proteome</keyword>
<dbReference type="InterPro" id="IPR027417">
    <property type="entry name" value="P-loop_NTPase"/>
</dbReference>
<accession>A0AAV1LCX5</accession>